<organism evidence="2 3">
    <name type="scientific">Fusarium vanettenii (strain ATCC MYA-4622 / CBS 123669 / FGSC 9596 / NRRL 45880 / 77-13-4)</name>
    <name type="common">Fusarium solani subsp. pisi</name>
    <dbReference type="NCBI Taxonomy" id="660122"/>
    <lineage>
        <taxon>Eukaryota</taxon>
        <taxon>Fungi</taxon>
        <taxon>Dikarya</taxon>
        <taxon>Ascomycota</taxon>
        <taxon>Pezizomycotina</taxon>
        <taxon>Sordariomycetes</taxon>
        <taxon>Hypocreomycetidae</taxon>
        <taxon>Hypocreales</taxon>
        <taxon>Nectriaceae</taxon>
        <taxon>Fusarium</taxon>
        <taxon>Fusarium solani species complex</taxon>
        <taxon>Fusarium vanettenii</taxon>
    </lineage>
</organism>
<dbReference type="Proteomes" id="UP000005206">
    <property type="component" value="Chromosome 3"/>
</dbReference>
<evidence type="ECO:0000313" key="3">
    <source>
        <dbReference type="Proteomes" id="UP000005206"/>
    </source>
</evidence>
<evidence type="ECO:0000256" key="1">
    <source>
        <dbReference type="SAM" id="MobiDB-lite"/>
    </source>
</evidence>
<gene>
    <name evidence="2" type="ORF">NECHADRAFT_78290</name>
</gene>
<evidence type="ECO:0000313" key="2">
    <source>
        <dbReference type="EMBL" id="EEU35297.1"/>
    </source>
</evidence>
<sequence>MGVPLGLRVLGPWTWVRSVQGPLEVDKKGIRGLGLKGRQPSGGRRIRSRDEEKLRYNNIFKVNSSKVEVKQIRVGHVAKRIKDVERGIMTERSRLSHGPPGIPSVGTGCIQDHGGRTFG</sequence>
<dbReference type="RefSeq" id="XP_003041010.1">
    <property type="nucleotide sequence ID" value="XM_003040964.1"/>
</dbReference>
<proteinExistence type="predicted"/>
<keyword evidence="3" id="KW-1185">Reference proteome</keyword>
<dbReference type="GeneID" id="9675519"/>
<feature type="region of interest" description="Disordered" evidence="1">
    <location>
        <begin position="89"/>
        <end position="119"/>
    </location>
</feature>
<dbReference type="HOGENOM" id="CLU_2062087_0_0_1"/>
<dbReference type="AlphaFoldDB" id="C7ZL15"/>
<protein>
    <submittedName>
        <fullName evidence="2">Uncharacterized protein</fullName>
    </submittedName>
</protein>
<reference evidence="2 3" key="1">
    <citation type="journal article" date="2009" name="PLoS Genet.">
        <title>The genome of Nectria haematococca: contribution of supernumerary chromosomes to gene expansion.</title>
        <authorList>
            <person name="Coleman J.J."/>
            <person name="Rounsley S.D."/>
            <person name="Rodriguez-Carres M."/>
            <person name="Kuo A."/>
            <person name="Wasmann C.C."/>
            <person name="Grimwood J."/>
            <person name="Schmutz J."/>
            <person name="Taga M."/>
            <person name="White G.J."/>
            <person name="Zhou S."/>
            <person name="Schwartz D.C."/>
            <person name="Freitag M."/>
            <person name="Ma L.J."/>
            <person name="Danchin E.G."/>
            <person name="Henrissat B."/>
            <person name="Coutinho P.M."/>
            <person name="Nelson D.R."/>
            <person name="Straney D."/>
            <person name="Napoli C.A."/>
            <person name="Barker B.M."/>
            <person name="Gribskov M."/>
            <person name="Rep M."/>
            <person name="Kroken S."/>
            <person name="Molnar I."/>
            <person name="Rensing C."/>
            <person name="Kennell J.C."/>
            <person name="Zamora J."/>
            <person name="Farman M.L."/>
            <person name="Selker E.U."/>
            <person name="Salamov A."/>
            <person name="Shapiro H."/>
            <person name="Pangilinan J."/>
            <person name="Lindquist E."/>
            <person name="Lamers C."/>
            <person name="Grigoriev I.V."/>
            <person name="Geiser D.M."/>
            <person name="Covert S.F."/>
            <person name="Temporini E."/>
            <person name="Vanetten H.D."/>
        </authorList>
    </citation>
    <scope>NUCLEOTIDE SEQUENCE [LARGE SCALE GENOMIC DNA]</scope>
    <source>
        <strain evidence="3">ATCC MYA-4622 / CBS 123669 / FGSC 9596 / NRRL 45880 / 77-13-4</strain>
    </source>
</reference>
<accession>C7ZL15</accession>
<name>C7ZL15_FUSV7</name>
<dbReference type="KEGG" id="nhe:NECHADRAFT_78290"/>
<dbReference type="VEuPathDB" id="FungiDB:NECHADRAFT_78290"/>
<dbReference type="InParanoid" id="C7ZL15"/>
<dbReference type="EMBL" id="GG698942">
    <property type="protein sequence ID" value="EEU35297.1"/>
    <property type="molecule type" value="Genomic_DNA"/>
</dbReference>